<evidence type="ECO:0000313" key="2">
    <source>
        <dbReference type="Proteomes" id="UP000886998"/>
    </source>
</evidence>
<proteinExistence type="predicted"/>
<gene>
    <name evidence="1" type="ORF">TNIN_186431</name>
</gene>
<dbReference type="Proteomes" id="UP000886998">
    <property type="component" value="Unassembled WGS sequence"/>
</dbReference>
<name>A0A8X6WXF9_9ARAC</name>
<comment type="caution">
    <text evidence="1">The sequence shown here is derived from an EMBL/GenBank/DDBJ whole genome shotgun (WGS) entry which is preliminary data.</text>
</comment>
<protein>
    <submittedName>
        <fullName evidence="1">Uncharacterized protein</fullName>
    </submittedName>
</protein>
<accession>A0A8X6WXF9</accession>
<evidence type="ECO:0000313" key="1">
    <source>
        <dbReference type="EMBL" id="GFY43149.1"/>
    </source>
</evidence>
<sequence>METYVNFLRSEHYCGLLHICSVKRHLVGITLCGFEAYQTRIGATQIVVKQSNSYDKVFGLAMLSVITHKVPIHTFDEVTGLA</sequence>
<dbReference type="AlphaFoldDB" id="A0A8X6WXF9"/>
<reference evidence="1" key="1">
    <citation type="submission" date="2020-08" db="EMBL/GenBank/DDBJ databases">
        <title>Multicomponent nature underlies the extraordinary mechanical properties of spider dragline silk.</title>
        <authorList>
            <person name="Kono N."/>
            <person name="Nakamura H."/>
            <person name="Mori M."/>
            <person name="Yoshida Y."/>
            <person name="Ohtoshi R."/>
            <person name="Malay A.D."/>
            <person name="Moran D.A.P."/>
            <person name="Tomita M."/>
            <person name="Numata K."/>
            <person name="Arakawa K."/>
        </authorList>
    </citation>
    <scope>NUCLEOTIDE SEQUENCE</scope>
</reference>
<keyword evidence="2" id="KW-1185">Reference proteome</keyword>
<organism evidence="1 2">
    <name type="scientific">Trichonephila inaurata madagascariensis</name>
    <dbReference type="NCBI Taxonomy" id="2747483"/>
    <lineage>
        <taxon>Eukaryota</taxon>
        <taxon>Metazoa</taxon>
        <taxon>Ecdysozoa</taxon>
        <taxon>Arthropoda</taxon>
        <taxon>Chelicerata</taxon>
        <taxon>Arachnida</taxon>
        <taxon>Araneae</taxon>
        <taxon>Araneomorphae</taxon>
        <taxon>Entelegynae</taxon>
        <taxon>Araneoidea</taxon>
        <taxon>Nephilidae</taxon>
        <taxon>Trichonephila</taxon>
        <taxon>Trichonephila inaurata</taxon>
    </lineage>
</organism>
<dbReference type="EMBL" id="BMAV01003510">
    <property type="protein sequence ID" value="GFY43149.1"/>
    <property type="molecule type" value="Genomic_DNA"/>
</dbReference>